<evidence type="ECO:0000313" key="2">
    <source>
        <dbReference type="EMBL" id="MEJ2867695.1"/>
    </source>
</evidence>
<evidence type="ECO:0000259" key="1">
    <source>
        <dbReference type="Pfam" id="PF11716"/>
    </source>
</evidence>
<comment type="caution">
    <text evidence="2">The sequence shown here is derived from an EMBL/GenBank/DDBJ whole genome shotgun (WGS) entry which is preliminary data.</text>
</comment>
<accession>A0ABU8MK51</accession>
<organism evidence="2 3">
    <name type="scientific">Actinomycetospora aurantiaca</name>
    <dbReference type="NCBI Taxonomy" id="3129233"/>
    <lineage>
        <taxon>Bacteria</taxon>
        <taxon>Bacillati</taxon>
        <taxon>Actinomycetota</taxon>
        <taxon>Actinomycetes</taxon>
        <taxon>Pseudonocardiales</taxon>
        <taxon>Pseudonocardiaceae</taxon>
        <taxon>Actinomycetospora</taxon>
    </lineage>
</organism>
<dbReference type="GO" id="GO:0016853">
    <property type="term" value="F:isomerase activity"/>
    <property type="evidence" value="ECO:0007669"/>
    <property type="project" value="UniProtKB-KW"/>
</dbReference>
<keyword evidence="3" id="KW-1185">Reference proteome</keyword>
<feature type="domain" description="Mycothiol-dependent maleylpyruvate isomerase metal-binding" evidence="1">
    <location>
        <begin position="7"/>
        <end position="93"/>
    </location>
</feature>
<sequence>MGEELIWLDGMVRSRASAMADDTAMRDLAPTTPRSGAETGAWIVGNASSLVEALREAGPDASMWNPLPTMPGTVAFFARRFAHETLMHRTDAALPLGATVVIAPEVARDALAEWMELGGLPEMLVFHPHRRELLGPGRTLRVGEWFVDLTGEVMVHRQARPDDEVAVTVDGPAPDLLLYLYRRADERPLTVTGDRALLAEWVAANGFA</sequence>
<reference evidence="2 3" key="1">
    <citation type="submission" date="2024-03" db="EMBL/GenBank/DDBJ databases">
        <title>Actinomycetospora sp. OC33-EN08, a novel actinomycete isolated from wild orchid (Aerides multiflora).</title>
        <authorList>
            <person name="Suriyachadkun C."/>
        </authorList>
    </citation>
    <scope>NUCLEOTIDE SEQUENCE [LARGE SCALE GENOMIC DNA]</scope>
    <source>
        <strain evidence="2 3">OC33-EN08</strain>
    </source>
</reference>
<proteinExistence type="predicted"/>
<dbReference type="PANTHER" id="PTHR40758">
    <property type="entry name" value="CONSERVED PROTEIN"/>
    <property type="match status" value="1"/>
</dbReference>
<dbReference type="InterPro" id="IPR024344">
    <property type="entry name" value="MDMPI_metal-binding"/>
</dbReference>
<protein>
    <submittedName>
        <fullName evidence="2">Maleylpyruvate isomerase family mycothiol-dependent enzyme</fullName>
    </submittedName>
</protein>
<dbReference type="EMBL" id="JBBEGN010000003">
    <property type="protein sequence ID" value="MEJ2867695.1"/>
    <property type="molecule type" value="Genomic_DNA"/>
</dbReference>
<keyword evidence="2" id="KW-0413">Isomerase</keyword>
<dbReference type="RefSeq" id="WP_337694306.1">
    <property type="nucleotide sequence ID" value="NZ_JBBEGN010000003.1"/>
</dbReference>
<dbReference type="PANTHER" id="PTHR40758:SF1">
    <property type="entry name" value="CONSERVED PROTEIN"/>
    <property type="match status" value="1"/>
</dbReference>
<gene>
    <name evidence="2" type="ORF">WCD74_07970</name>
</gene>
<name>A0ABU8MK51_9PSEU</name>
<dbReference type="NCBIfam" id="TIGR03083">
    <property type="entry name" value="maleylpyruvate isomerase family mycothiol-dependent enzyme"/>
    <property type="match status" value="1"/>
</dbReference>
<dbReference type="Pfam" id="PF11716">
    <property type="entry name" value="MDMPI_N"/>
    <property type="match status" value="1"/>
</dbReference>
<evidence type="ECO:0000313" key="3">
    <source>
        <dbReference type="Proteomes" id="UP001385809"/>
    </source>
</evidence>
<dbReference type="InterPro" id="IPR017517">
    <property type="entry name" value="Maleyloyr_isom"/>
</dbReference>
<dbReference type="Proteomes" id="UP001385809">
    <property type="component" value="Unassembled WGS sequence"/>
</dbReference>